<name>A0A1Y0IUD6_9BACL</name>
<evidence type="ECO:0008006" key="4">
    <source>
        <dbReference type="Google" id="ProtNLM"/>
    </source>
</evidence>
<feature type="transmembrane region" description="Helical" evidence="1">
    <location>
        <begin position="26"/>
        <end position="47"/>
    </location>
</feature>
<evidence type="ECO:0000313" key="3">
    <source>
        <dbReference type="Proteomes" id="UP000195437"/>
    </source>
</evidence>
<dbReference type="PANTHER" id="PTHR40078:SF1">
    <property type="entry name" value="INTEGRAL MEMBRANE PROTEIN"/>
    <property type="match status" value="1"/>
</dbReference>
<keyword evidence="1" id="KW-0472">Membrane</keyword>
<gene>
    <name evidence="2" type="ORF">CBW65_23070</name>
</gene>
<accession>A0A1Y0IUD6</accession>
<proteinExistence type="predicted"/>
<evidence type="ECO:0000313" key="2">
    <source>
        <dbReference type="EMBL" id="ARU63569.1"/>
    </source>
</evidence>
<reference evidence="3" key="1">
    <citation type="submission" date="2017-05" db="EMBL/GenBank/DDBJ databases">
        <authorList>
            <person name="Sung H."/>
        </authorList>
    </citation>
    <scope>NUCLEOTIDE SEQUENCE [LARGE SCALE GENOMIC DNA]</scope>
    <source>
        <strain evidence="3">AR23208</strain>
    </source>
</reference>
<feature type="transmembrane region" description="Helical" evidence="1">
    <location>
        <begin position="124"/>
        <end position="146"/>
    </location>
</feature>
<feature type="transmembrane region" description="Helical" evidence="1">
    <location>
        <begin position="167"/>
        <end position="197"/>
    </location>
</feature>
<keyword evidence="1" id="KW-0812">Transmembrane</keyword>
<dbReference type="InterPro" id="IPR038750">
    <property type="entry name" value="YczE/YyaS-like"/>
</dbReference>
<protein>
    <recommendedName>
        <fullName evidence="4">YitT family protein</fullName>
    </recommendedName>
</protein>
<dbReference type="KEGG" id="tum:CBW65_23070"/>
<organism evidence="2 3">
    <name type="scientific">Tumebacillus avium</name>
    <dbReference type="NCBI Taxonomy" id="1903704"/>
    <lineage>
        <taxon>Bacteria</taxon>
        <taxon>Bacillati</taxon>
        <taxon>Bacillota</taxon>
        <taxon>Bacilli</taxon>
        <taxon>Bacillales</taxon>
        <taxon>Alicyclobacillaceae</taxon>
        <taxon>Tumebacillus</taxon>
    </lineage>
</organism>
<feature type="transmembrane region" description="Helical" evidence="1">
    <location>
        <begin position="67"/>
        <end position="85"/>
    </location>
</feature>
<evidence type="ECO:0000256" key="1">
    <source>
        <dbReference type="SAM" id="Phobius"/>
    </source>
</evidence>
<keyword evidence="1" id="KW-1133">Transmembrane helix</keyword>
<dbReference type="AlphaFoldDB" id="A0A1Y0IUD6"/>
<keyword evidence="3" id="KW-1185">Reference proteome</keyword>
<dbReference type="EMBL" id="CP021434">
    <property type="protein sequence ID" value="ARU63569.1"/>
    <property type="molecule type" value="Genomic_DNA"/>
</dbReference>
<sequence length="227" mass="25441">MVQLETNTNGHVFYEASWKFHLRRMIMLNIGFLVMCIGFVSIVRAGLGTSPWDVFHMALTLHTPLTFGTAQQVSGIFLLVLACWLARSRPTLGCLLNIALVGLYCDLIFNLIPAPDVWWQQWPQFMLGLLCTGYGVGIYIACKLGAGPRDWLMLSLHQRTGIAIRWVRTMIEVAVVLVGIVLGGPFGVGTVLFSLLIGHPTEWGIKWAERVVGPYVERREVKHEIIH</sequence>
<dbReference type="Pfam" id="PF19700">
    <property type="entry name" value="DUF6198"/>
    <property type="match status" value="1"/>
</dbReference>
<feature type="transmembrane region" description="Helical" evidence="1">
    <location>
        <begin position="92"/>
        <end position="112"/>
    </location>
</feature>
<dbReference type="Proteomes" id="UP000195437">
    <property type="component" value="Chromosome"/>
</dbReference>
<dbReference type="PANTHER" id="PTHR40078">
    <property type="entry name" value="INTEGRAL MEMBRANE PROTEIN-RELATED"/>
    <property type="match status" value="1"/>
</dbReference>